<accession>A0ABW1SCX7</accession>
<evidence type="ECO:0000313" key="2">
    <source>
        <dbReference type="EMBL" id="MFC6199395.1"/>
    </source>
</evidence>
<protein>
    <submittedName>
        <fullName evidence="2">Toxin-antitoxin system YwqK family antitoxin</fullName>
    </submittedName>
</protein>
<name>A0ABW1SCX7_9PROT</name>
<dbReference type="Gene3D" id="3.90.930.1">
    <property type="match status" value="1"/>
</dbReference>
<reference evidence="3" key="1">
    <citation type="journal article" date="2019" name="Int. J. Syst. Evol. Microbiol.">
        <title>The Global Catalogue of Microorganisms (GCM) 10K type strain sequencing project: providing services to taxonomists for standard genome sequencing and annotation.</title>
        <authorList>
            <consortium name="The Broad Institute Genomics Platform"/>
            <consortium name="The Broad Institute Genome Sequencing Center for Infectious Disease"/>
            <person name="Wu L."/>
            <person name="Ma J."/>
        </authorList>
    </citation>
    <scope>NUCLEOTIDE SEQUENCE [LARGE SCALE GENOMIC DNA]</scope>
    <source>
        <strain evidence="3">CGMCC-1.15741</strain>
    </source>
</reference>
<keyword evidence="3" id="KW-1185">Reference proteome</keyword>
<organism evidence="2 3">
    <name type="scientific">Ponticaulis profundi</name>
    <dbReference type="NCBI Taxonomy" id="2665222"/>
    <lineage>
        <taxon>Bacteria</taxon>
        <taxon>Pseudomonadati</taxon>
        <taxon>Pseudomonadota</taxon>
        <taxon>Alphaproteobacteria</taxon>
        <taxon>Hyphomonadales</taxon>
        <taxon>Hyphomonadaceae</taxon>
        <taxon>Ponticaulis</taxon>
    </lineage>
</organism>
<dbReference type="EMBL" id="JBHSSW010000028">
    <property type="protein sequence ID" value="MFC6199395.1"/>
    <property type="molecule type" value="Genomic_DNA"/>
</dbReference>
<gene>
    <name evidence="2" type="ORF">ACFQDM_15015</name>
</gene>
<dbReference type="SUPFAM" id="SSF82185">
    <property type="entry name" value="Histone H3 K4-specific methyltransferase SET7/9 N-terminal domain"/>
    <property type="match status" value="2"/>
</dbReference>
<feature type="signal peptide" evidence="1">
    <location>
        <begin position="1"/>
        <end position="32"/>
    </location>
</feature>
<dbReference type="Pfam" id="PF07661">
    <property type="entry name" value="MORN_2"/>
    <property type="match status" value="4"/>
</dbReference>
<dbReference type="InterPro" id="IPR011652">
    <property type="entry name" value="MORN_2"/>
</dbReference>
<sequence>MTIKRSGFGDLRRVVLLALISMPLCLSGCAKATDTDKSDLIFRDGVAYPKDSAEPFTGTMIDFHPNGQLKQKSEFESGVNSGSSLVYYANGRLETEFQYINGKQDGVQKQYFPNGQLESVYRVQNGEHEGLSESFYENGSIQSRINFSNGVWNGTFEKFYENGSLEASGTFANGSTIEPYRKFNDSGNLVEILEFTEDGNGYGTFDFGDSALVAEVSNSVVTRHEYWCHKAYRLVLSDYYDEFKMRECTHEVPVYEPTGCVQIPNWRVRDFRHMASGAHYSSDLKIISLDHTCTALIESGQLSPN</sequence>
<dbReference type="Proteomes" id="UP001596303">
    <property type="component" value="Unassembled WGS sequence"/>
</dbReference>
<keyword evidence="1" id="KW-0732">Signal</keyword>
<comment type="caution">
    <text evidence="2">The sequence shown here is derived from an EMBL/GenBank/DDBJ whole genome shotgun (WGS) entry which is preliminary data.</text>
</comment>
<evidence type="ECO:0000313" key="3">
    <source>
        <dbReference type="Proteomes" id="UP001596303"/>
    </source>
</evidence>
<feature type="chain" id="PRO_5045142597" evidence="1">
    <location>
        <begin position="33"/>
        <end position="305"/>
    </location>
</feature>
<proteinExistence type="predicted"/>
<evidence type="ECO:0000256" key="1">
    <source>
        <dbReference type="SAM" id="SignalP"/>
    </source>
</evidence>
<dbReference type="RefSeq" id="WP_377380411.1">
    <property type="nucleotide sequence ID" value="NZ_JBHSSW010000028.1"/>
</dbReference>